<sequence>MRLTLLIDSTANKVVLAEADKDFVDFLFDVLSLSVGTVMQLLEKKDMAGCLGDLYRGAEALNQGYLLPQVTKDLLLKQRSPVDVPLLSLKPMSLSLMEPHVKEISSLTEKDVEVGLNELPVIFKGIGNIGSISQNSIRAYYCFPGQEDGVLIFSHPPCFTGGKFSCTLRAL</sequence>
<gene>
    <name evidence="1" type="ORF">Cgig2_032694</name>
</gene>
<evidence type="ECO:0000313" key="1">
    <source>
        <dbReference type="EMBL" id="KAJ8443870.1"/>
    </source>
</evidence>
<evidence type="ECO:0000313" key="2">
    <source>
        <dbReference type="Proteomes" id="UP001153076"/>
    </source>
</evidence>
<accession>A0A9Q1KHX5</accession>
<dbReference type="OrthoDB" id="1110149at2759"/>
<dbReference type="PANTHER" id="PTHR33103:SF19">
    <property type="entry name" value="OS09G0544700 PROTEIN"/>
    <property type="match status" value="1"/>
</dbReference>
<dbReference type="InterPro" id="IPR007750">
    <property type="entry name" value="DUF674"/>
</dbReference>
<reference evidence="1" key="1">
    <citation type="submission" date="2022-04" db="EMBL/GenBank/DDBJ databases">
        <title>Carnegiea gigantea Genome sequencing and assembly v2.</title>
        <authorList>
            <person name="Copetti D."/>
            <person name="Sanderson M.J."/>
            <person name="Burquez A."/>
            <person name="Wojciechowski M.F."/>
        </authorList>
    </citation>
    <scope>NUCLEOTIDE SEQUENCE</scope>
    <source>
        <strain evidence="1">SGP5-SGP5p</strain>
        <tissue evidence="1">Aerial part</tissue>
    </source>
</reference>
<dbReference type="PANTHER" id="PTHR33103">
    <property type="entry name" value="OS01G0153900 PROTEIN"/>
    <property type="match status" value="1"/>
</dbReference>
<protein>
    <submittedName>
        <fullName evidence="1">Uncharacterized protein</fullName>
    </submittedName>
</protein>
<proteinExistence type="predicted"/>
<name>A0A9Q1KHX5_9CARY</name>
<keyword evidence="2" id="KW-1185">Reference proteome</keyword>
<dbReference type="Pfam" id="PF05056">
    <property type="entry name" value="DUF674"/>
    <property type="match status" value="1"/>
</dbReference>
<comment type="caution">
    <text evidence="1">The sequence shown here is derived from an EMBL/GenBank/DDBJ whole genome shotgun (WGS) entry which is preliminary data.</text>
</comment>
<dbReference type="AlphaFoldDB" id="A0A9Q1KHX5"/>
<organism evidence="1 2">
    <name type="scientific">Carnegiea gigantea</name>
    <dbReference type="NCBI Taxonomy" id="171969"/>
    <lineage>
        <taxon>Eukaryota</taxon>
        <taxon>Viridiplantae</taxon>
        <taxon>Streptophyta</taxon>
        <taxon>Embryophyta</taxon>
        <taxon>Tracheophyta</taxon>
        <taxon>Spermatophyta</taxon>
        <taxon>Magnoliopsida</taxon>
        <taxon>eudicotyledons</taxon>
        <taxon>Gunneridae</taxon>
        <taxon>Pentapetalae</taxon>
        <taxon>Caryophyllales</taxon>
        <taxon>Cactineae</taxon>
        <taxon>Cactaceae</taxon>
        <taxon>Cactoideae</taxon>
        <taxon>Echinocereeae</taxon>
        <taxon>Carnegiea</taxon>
    </lineage>
</organism>
<dbReference type="Proteomes" id="UP001153076">
    <property type="component" value="Unassembled WGS sequence"/>
</dbReference>
<dbReference type="EMBL" id="JAKOGI010000110">
    <property type="protein sequence ID" value="KAJ8443870.1"/>
    <property type="molecule type" value="Genomic_DNA"/>
</dbReference>